<gene>
    <name evidence="2" type="ORF">B9P89_05045</name>
</gene>
<evidence type="ECO:0000313" key="3">
    <source>
        <dbReference type="Proteomes" id="UP000215827"/>
    </source>
</evidence>
<proteinExistence type="predicted"/>
<comment type="caution">
    <text evidence="2">The sequence shown here is derived from an EMBL/GenBank/DDBJ whole genome shotgun (WGS) entry which is preliminary data.</text>
</comment>
<dbReference type="GO" id="GO:0003677">
    <property type="term" value="F:DNA binding"/>
    <property type="evidence" value="ECO:0007669"/>
    <property type="project" value="InterPro"/>
</dbReference>
<dbReference type="Proteomes" id="UP000215827">
    <property type="component" value="Unassembled WGS sequence"/>
</dbReference>
<dbReference type="InterPro" id="IPR001387">
    <property type="entry name" value="Cro/C1-type_HTH"/>
</dbReference>
<evidence type="ECO:0000313" key="2">
    <source>
        <dbReference type="EMBL" id="OYR06445.1"/>
    </source>
</evidence>
<dbReference type="SUPFAM" id="SSF47413">
    <property type="entry name" value="lambda repressor-like DNA-binding domains"/>
    <property type="match status" value="1"/>
</dbReference>
<dbReference type="InterPro" id="IPR010982">
    <property type="entry name" value="Lambda_DNA-bd_dom_sf"/>
</dbReference>
<reference evidence="2 3" key="1">
    <citation type="submission" date="2017-04" db="EMBL/GenBank/DDBJ databases">
        <title>Emergence of KPC-2-producing Citrobacter isolates from sediments of a Chinese river.</title>
        <authorList>
            <person name="Zheng B."/>
        </authorList>
    </citation>
    <scope>NUCLEOTIDE SEQUENCE [LARGE SCALE GENOMIC DNA]</scope>
    <source>
        <strain evidence="2 3">C191</strain>
    </source>
</reference>
<dbReference type="AlphaFoldDB" id="A0AA44SLY1"/>
<accession>A0AA44SLY1</accession>
<dbReference type="SMART" id="SM00530">
    <property type="entry name" value="HTH_XRE"/>
    <property type="match status" value="1"/>
</dbReference>
<dbReference type="Gene3D" id="1.10.260.40">
    <property type="entry name" value="lambda repressor-like DNA-binding domains"/>
    <property type="match status" value="1"/>
</dbReference>
<name>A0AA44SLY1_CITFR</name>
<organism evidence="2 3">
    <name type="scientific">Citrobacter freundii</name>
    <dbReference type="NCBI Taxonomy" id="546"/>
    <lineage>
        <taxon>Bacteria</taxon>
        <taxon>Pseudomonadati</taxon>
        <taxon>Pseudomonadota</taxon>
        <taxon>Gammaproteobacteria</taxon>
        <taxon>Enterobacterales</taxon>
        <taxon>Enterobacteriaceae</taxon>
        <taxon>Citrobacter</taxon>
        <taxon>Citrobacter freundii complex</taxon>
    </lineage>
</organism>
<dbReference type="EMBL" id="NEFA01000004">
    <property type="protein sequence ID" value="OYR06445.1"/>
    <property type="molecule type" value="Genomic_DNA"/>
</dbReference>
<dbReference type="PROSITE" id="PS50943">
    <property type="entry name" value="HTH_CROC1"/>
    <property type="match status" value="1"/>
</dbReference>
<feature type="domain" description="HTH cro/C1-type" evidence="1">
    <location>
        <begin position="20"/>
        <end position="74"/>
    </location>
</feature>
<dbReference type="Pfam" id="PF13560">
    <property type="entry name" value="HTH_31"/>
    <property type="match status" value="1"/>
</dbReference>
<protein>
    <recommendedName>
        <fullName evidence="1">HTH cro/C1-type domain-containing protein</fullName>
    </recommendedName>
</protein>
<evidence type="ECO:0000259" key="1">
    <source>
        <dbReference type="PROSITE" id="PS50943"/>
    </source>
</evidence>
<sequence>MVCLGGKMAKTTVTAFGRLVRIWRMEKGFMLKDMADALQVTSSYMSALETGKKRISDEIIEQVCAYLELEGPSKQDLIDAAAVSQPSISIDLNGLEERDRMLGVAFARRIGSLSQEKREEMLKLLGED</sequence>